<organism evidence="1 2">
    <name type="scientific">Bimuria novae-zelandiae CBS 107.79</name>
    <dbReference type="NCBI Taxonomy" id="1447943"/>
    <lineage>
        <taxon>Eukaryota</taxon>
        <taxon>Fungi</taxon>
        <taxon>Dikarya</taxon>
        <taxon>Ascomycota</taxon>
        <taxon>Pezizomycotina</taxon>
        <taxon>Dothideomycetes</taxon>
        <taxon>Pleosporomycetidae</taxon>
        <taxon>Pleosporales</taxon>
        <taxon>Massarineae</taxon>
        <taxon>Didymosphaeriaceae</taxon>
        <taxon>Bimuria</taxon>
    </lineage>
</organism>
<sequence>MIPRTYKSTTSYPQSYPPRRTLKYHHLTPHFRTPYMAVVCTPRTNTVRSPCTTTAIQPLRDVCVRILRTTLAKPLNLPLLHASAPSAAGHSRNANYSQTLAVLNITARHSPPSAHSPLGVPPPCPSTKGVRVFFTARERFAAPLGRTKQGPSFRVSTIGENRITSRENRVSAIYKG</sequence>
<evidence type="ECO:0000313" key="1">
    <source>
        <dbReference type="EMBL" id="KAF1973482.1"/>
    </source>
</evidence>
<dbReference type="EMBL" id="ML976680">
    <property type="protein sequence ID" value="KAF1973482.1"/>
    <property type="molecule type" value="Genomic_DNA"/>
</dbReference>
<gene>
    <name evidence="1" type="ORF">BU23DRAFT_131608</name>
</gene>
<protein>
    <submittedName>
        <fullName evidence="1">Uncharacterized protein</fullName>
    </submittedName>
</protein>
<keyword evidence="2" id="KW-1185">Reference proteome</keyword>
<name>A0A6A5VBV9_9PLEO</name>
<reference evidence="1" key="1">
    <citation type="journal article" date="2020" name="Stud. Mycol.">
        <title>101 Dothideomycetes genomes: a test case for predicting lifestyles and emergence of pathogens.</title>
        <authorList>
            <person name="Haridas S."/>
            <person name="Albert R."/>
            <person name="Binder M."/>
            <person name="Bloem J."/>
            <person name="Labutti K."/>
            <person name="Salamov A."/>
            <person name="Andreopoulos B."/>
            <person name="Baker S."/>
            <person name="Barry K."/>
            <person name="Bills G."/>
            <person name="Bluhm B."/>
            <person name="Cannon C."/>
            <person name="Castanera R."/>
            <person name="Culley D."/>
            <person name="Daum C."/>
            <person name="Ezra D."/>
            <person name="Gonzalez J."/>
            <person name="Henrissat B."/>
            <person name="Kuo A."/>
            <person name="Liang C."/>
            <person name="Lipzen A."/>
            <person name="Lutzoni F."/>
            <person name="Magnuson J."/>
            <person name="Mondo S."/>
            <person name="Nolan M."/>
            <person name="Ohm R."/>
            <person name="Pangilinan J."/>
            <person name="Park H.-J."/>
            <person name="Ramirez L."/>
            <person name="Alfaro M."/>
            <person name="Sun H."/>
            <person name="Tritt A."/>
            <person name="Yoshinaga Y."/>
            <person name="Zwiers L.-H."/>
            <person name="Turgeon B."/>
            <person name="Goodwin S."/>
            <person name="Spatafora J."/>
            <person name="Crous P."/>
            <person name="Grigoriev I."/>
        </authorList>
    </citation>
    <scope>NUCLEOTIDE SEQUENCE</scope>
    <source>
        <strain evidence="1">CBS 107.79</strain>
    </source>
</reference>
<accession>A0A6A5VBV9</accession>
<dbReference type="AlphaFoldDB" id="A0A6A5VBV9"/>
<evidence type="ECO:0000313" key="2">
    <source>
        <dbReference type="Proteomes" id="UP000800036"/>
    </source>
</evidence>
<proteinExistence type="predicted"/>
<dbReference type="Proteomes" id="UP000800036">
    <property type="component" value="Unassembled WGS sequence"/>
</dbReference>